<dbReference type="RefSeq" id="WP_159155764.1">
    <property type="nucleotide sequence ID" value="NZ_CP013210.1"/>
</dbReference>
<accession>A0AAJ1QBL6</accession>
<evidence type="ECO:0000313" key="5">
    <source>
        <dbReference type="EMBL" id="MDM1071073.1"/>
    </source>
</evidence>
<dbReference type="Pfam" id="PF00364">
    <property type="entry name" value="Biotin_lipoyl"/>
    <property type="match status" value="1"/>
</dbReference>
<feature type="domain" description="Lipoyl-binding" evidence="2">
    <location>
        <begin position="59"/>
        <end position="91"/>
    </location>
</feature>
<organism evidence="5 6">
    <name type="scientific">Empedobacter brevis</name>
    <dbReference type="NCBI Taxonomy" id="247"/>
    <lineage>
        <taxon>Bacteria</taxon>
        <taxon>Pseudomonadati</taxon>
        <taxon>Bacteroidota</taxon>
        <taxon>Flavobacteriia</taxon>
        <taxon>Flavobacteriales</taxon>
        <taxon>Weeksellaceae</taxon>
        <taxon>Empedobacter</taxon>
    </lineage>
</organism>
<dbReference type="Proteomes" id="UP001170959">
    <property type="component" value="Unassembled WGS sequence"/>
</dbReference>
<evidence type="ECO:0000259" key="4">
    <source>
        <dbReference type="Pfam" id="PF25989"/>
    </source>
</evidence>
<dbReference type="GO" id="GO:0005886">
    <property type="term" value="C:plasma membrane"/>
    <property type="evidence" value="ECO:0007669"/>
    <property type="project" value="TreeGrafter"/>
</dbReference>
<dbReference type="NCBIfam" id="TIGR01730">
    <property type="entry name" value="RND_mfp"/>
    <property type="match status" value="1"/>
</dbReference>
<gene>
    <name evidence="5" type="ORF">HX001_01040</name>
</gene>
<dbReference type="Gene3D" id="1.10.287.470">
    <property type="entry name" value="Helix hairpin bin"/>
    <property type="match status" value="1"/>
</dbReference>
<dbReference type="InterPro" id="IPR000089">
    <property type="entry name" value="Biotin_lipoyl"/>
</dbReference>
<evidence type="ECO:0000259" key="2">
    <source>
        <dbReference type="Pfam" id="PF00364"/>
    </source>
</evidence>
<proteinExistence type="inferred from homology"/>
<dbReference type="InterPro" id="IPR058626">
    <property type="entry name" value="MdtA-like_b-barrel"/>
</dbReference>
<dbReference type="GO" id="GO:0046677">
    <property type="term" value="P:response to antibiotic"/>
    <property type="evidence" value="ECO:0007669"/>
    <property type="project" value="TreeGrafter"/>
</dbReference>
<name>A0AAJ1QBL6_9FLAO</name>
<dbReference type="EMBL" id="JACAGJ010000001">
    <property type="protein sequence ID" value="MDM1071073.1"/>
    <property type="molecule type" value="Genomic_DNA"/>
</dbReference>
<sequence length="412" mass="43567">MKNVNVIMVGALAMVLSSCGKKDNAAQQAQGPTPYPVVDVPTKVVTSYDEYPTNIEGIVNNEVRAKIQGYITEVYVDEGQYVQAGQPLFKLETNVLTQNADALRSGVGAAQASVKAAQANVSAAQAAVNAAQVEVNKLTPLVQKNIISNVQLETAKANLAQAQAGHNQAVAALAQAKSGVTQAQANYKGAQANVDYSVVRAPVSGVVGSINSRQGTLVGPTDQTAITVVSNTAKVYAYFSMNEKEYLNFISKSEGATLKDKLNKIPPVELVLANGDIYPEKGKIQTVTGQINPTTGTIDFRVTFNNAAKLLANGNSGRIRVPKTYVDALVVPAAATFEQQGMTYVYKVKNDSAIATPITVVDNTGNIVVVKEGVKKGDKVVAQGVGKLRDKTPIKPTPSNFDQIVESTKPVF</sequence>
<dbReference type="Gene3D" id="2.40.420.20">
    <property type="match status" value="1"/>
</dbReference>
<dbReference type="GO" id="GO:0030313">
    <property type="term" value="C:cell envelope"/>
    <property type="evidence" value="ECO:0007669"/>
    <property type="project" value="UniProtKB-SubCell"/>
</dbReference>
<dbReference type="GO" id="GO:0022857">
    <property type="term" value="F:transmembrane transporter activity"/>
    <property type="evidence" value="ECO:0007669"/>
    <property type="project" value="InterPro"/>
</dbReference>
<comment type="similarity">
    <text evidence="1">Belongs to the membrane fusion protein (MFP) (TC 8.A.1) family.</text>
</comment>
<evidence type="ECO:0000259" key="3">
    <source>
        <dbReference type="Pfam" id="PF25944"/>
    </source>
</evidence>
<reference evidence="5" key="2">
    <citation type="journal article" date="2022" name="Sci. Total Environ.">
        <title>Prevalence, transmission, and molecular epidemiology of tet(X)-positive bacteria among humans, animals, and environmental niches in China: An epidemiological, and genomic-based study.</title>
        <authorList>
            <person name="Dong N."/>
            <person name="Zeng Y."/>
            <person name="Cai C."/>
            <person name="Sun C."/>
            <person name="Lu J."/>
            <person name="Liu C."/>
            <person name="Zhou H."/>
            <person name="Sun Q."/>
            <person name="Shu L."/>
            <person name="Wang H."/>
            <person name="Wang Y."/>
            <person name="Wang S."/>
            <person name="Wu C."/>
            <person name="Chan E.W."/>
            <person name="Chen G."/>
            <person name="Shen Z."/>
            <person name="Chen S."/>
            <person name="Zhang R."/>
        </authorList>
    </citation>
    <scope>NUCLEOTIDE SEQUENCE</scope>
    <source>
        <strain evidence="5">R655-4</strain>
    </source>
</reference>
<dbReference type="PANTHER" id="PTHR30158">
    <property type="entry name" value="ACRA/E-RELATED COMPONENT OF DRUG EFFLUX TRANSPORTER"/>
    <property type="match status" value="1"/>
</dbReference>
<dbReference type="AlphaFoldDB" id="A0AAJ1QBL6"/>
<reference evidence="5" key="1">
    <citation type="submission" date="2020-06" db="EMBL/GenBank/DDBJ databases">
        <authorList>
            <person name="Dong N."/>
        </authorList>
    </citation>
    <scope>NUCLEOTIDE SEQUENCE</scope>
    <source>
        <strain evidence="5">R655-4</strain>
    </source>
</reference>
<evidence type="ECO:0000256" key="1">
    <source>
        <dbReference type="ARBA" id="ARBA00009477"/>
    </source>
</evidence>
<dbReference type="InterPro" id="IPR058637">
    <property type="entry name" value="YknX-like_C"/>
</dbReference>
<dbReference type="Pfam" id="PF25989">
    <property type="entry name" value="YknX_C"/>
    <property type="match status" value="1"/>
</dbReference>
<dbReference type="SUPFAM" id="SSF111369">
    <property type="entry name" value="HlyD-like secretion proteins"/>
    <property type="match status" value="1"/>
</dbReference>
<dbReference type="PANTHER" id="PTHR30158:SF23">
    <property type="entry name" value="MULTIDRUG RESISTANCE PROTEIN MEXA"/>
    <property type="match status" value="1"/>
</dbReference>
<feature type="domain" description="Multidrug resistance protein MdtA-like beta-barrel" evidence="3">
    <location>
        <begin position="251"/>
        <end position="321"/>
    </location>
</feature>
<evidence type="ECO:0000313" key="6">
    <source>
        <dbReference type="Proteomes" id="UP001170959"/>
    </source>
</evidence>
<dbReference type="InterPro" id="IPR006143">
    <property type="entry name" value="RND_pump_MFP"/>
</dbReference>
<dbReference type="PROSITE" id="PS51257">
    <property type="entry name" value="PROKAR_LIPOPROTEIN"/>
    <property type="match status" value="1"/>
</dbReference>
<comment type="caution">
    <text evidence="5">The sequence shown here is derived from an EMBL/GenBank/DDBJ whole genome shotgun (WGS) entry which is preliminary data.</text>
</comment>
<feature type="domain" description="YknX-like C-terminal permuted SH3-like" evidence="4">
    <location>
        <begin position="328"/>
        <end position="391"/>
    </location>
</feature>
<protein>
    <submittedName>
        <fullName evidence="5">Efflux RND transporter periplasmic adaptor subunit</fullName>
    </submittedName>
</protein>
<dbReference type="Gene3D" id="2.40.30.170">
    <property type="match status" value="1"/>
</dbReference>
<dbReference type="Gene3D" id="2.40.50.100">
    <property type="match status" value="1"/>
</dbReference>
<dbReference type="Pfam" id="PF25944">
    <property type="entry name" value="Beta-barrel_RND"/>
    <property type="match status" value="1"/>
</dbReference>